<dbReference type="EMBL" id="CP103300">
    <property type="protein sequence ID" value="UYM16531.1"/>
    <property type="molecule type" value="Genomic_DNA"/>
</dbReference>
<keyword evidence="2" id="KW-1185">Reference proteome</keyword>
<name>A0ABY6GWU4_9GAMM</name>
<evidence type="ECO:0000313" key="1">
    <source>
        <dbReference type="EMBL" id="UYM16531.1"/>
    </source>
</evidence>
<sequence length="220" mass="24375">MFARTLGIDEGLSSGMTITWLKKSIASNGRGILHSNELGSQHLMAIIQGGCAWWSTFAGRKTDVIDMLIFLIQSQNLVARCGVCGKSFALFPLEQVVNWALSKPGYLLFYFGKKQEFTGITGANTRSDAGDAPNRMEGSRTFFGATSLGAFSHMLGIRCEGRILQMFDADQGLFQYSTVSDFKQHMRSYFSTTPPDPIGMEWDWVIMSVKEDRLSIGARV</sequence>
<dbReference type="RefSeq" id="WP_262598825.1">
    <property type="nucleotide sequence ID" value="NZ_CP103300.1"/>
</dbReference>
<gene>
    <name evidence="1" type="ORF">NX720_00930</name>
</gene>
<protein>
    <recommendedName>
        <fullName evidence="3">TLDc domain-containing protein</fullName>
    </recommendedName>
</protein>
<accession>A0ABY6GWU4</accession>
<evidence type="ECO:0000313" key="2">
    <source>
        <dbReference type="Proteomes" id="UP001163255"/>
    </source>
</evidence>
<organism evidence="1 2">
    <name type="scientific">Endozoicomonas euniceicola</name>
    <dbReference type="NCBI Taxonomy" id="1234143"/>
    <lineage>
        <taxon>Bacteria</taxon>
        <taxon>Pseudomonadati</taxon>
        <taxon>Pseudomonadota</taxon>
        <taxon>Gammaproteobacteria</taxon>
        <taxon>Oceanospirillales</taxon>
        <taxon>Endozoicomonadaceae</taxon>
        <taxon>Endozoicomonas</taxon>
    </lineage>
</organism>
<evidence type="ECO:0008006" key="3">
    <source>
        <dbReference type="Google" id="ProtNLM"/>
    </source>
</evidence>
<proteinExistence type="predicted"/>
<reference evidence="1" key="1">
    <citation type="submission" date="2022-10" db="EMBL/GenBank/DDBJ databases">
        <title>Completed Genome Sequence of two octocoral isolated bacterium, Endozoicomonas euniceicola EF212T and Endozoicomonas gorgoniicola PS125T.</title>
        <authorList>
            <person name="Chiou Y.-J."/>
            <person name="Chen Y.-H."/>
        </authorList>
    </citation>
    <scope>NUCLEOTIDE SEQUENCE</scope>
    <source>
        <strain evidence="1">EF212</strain>
    </source>
</reference>
<dbReference type="Proteomes" id="UP001163255">
    <property type="component" value="Chromosome"/>
</dbReference>